<evidence type="ECO:0000259" key="5">
    <source>
        <dbReference type="Pfam" id="PF07971"/>
    </source>
</evidence>
<evidence type="ECO:0000256" key="2">
    <source>
        <dbReference type="ARBA" id="ARBA00011245"/>
    </source>
</evidence>
<dbReference type="PANTHER" id="PTHR12143">
    <property type="entry name" value="PEPTIDE N-GLYCANASE PNGASE -RELATED"/>
    <property type="match status" value="1"/>
</dbReference>
<evidence type="ECO:0000259" key="4">
    <source>
        <dbReference type="Pfam" id="PF00754"/>
    </source>
</evidence>
<dbReference type="SUPFAM" id="SSF49785">
    <property type="entry name" value="Galactose-binding domain-like"/>
    <property type="match status" value="1"/>
</dbReference>
<dbReference type="InterPro" id="IPR008928">
    <property type="entry name" value="6-hairpin_glycosidase_sf"/>
</dbReference>
<dbReference type="PANTHER" id="PTHR12143:SF39">
    <property type="entry name" value="SECRETED PROTEIN"/>
    <property type="match status" value="1"/>
</dbReference>
<dbReference type="Pfam" id="PF00754">
    <property type="entry name" value="F5_F8_type_C"/>
    <property type="match status" value="1"/>
</dbReference>
<feature type="domain" description="F5/8 type C" evidence="4">
    <location>
        <begin position="832"/>
        <end position="954"/>
    </location>
</feature>
<dbReference type="FunFam" id="3.30.2080.10:FF:000001">
    <property type="entry name" value="Alpha-1,2-mannosidase subfamily"/>
    <property type="match status" value="1"/>
</dbReference>
<comment type="caution">
    <text evidence="7">The sequence shown here is derived from an EMBL/GenBank/DDBJ whole genome shotgun (WGS) entry which is preliminary data.</text>
</comment>
<dbReference type="Gene3D" id="1.20.1050.60">
    <property type="entry name" value="alpha-1,2-mannosidase"/>
    <property type="match status" value="1"/>
</dbReference>
<name>A0A7W2R2W9_9FLAO</name>
<dbReference type="InterPro" id="IPR005887">
    <property type="entry name" value="GH92_a_mannosidase_put"/>
</dbReference>
<dbReference type="InterPro" id="IPR014718">
    <property type="entry name" value="GH-type_carb-bd"/>
</dbReference>
<keyword evidence="3" id="KW-0106">Calcium</keyword>
<evidence type="ECO:0000256" key="3">
    <source>
        <dbReference type="ARBA" id="ARBA00022837"/>
    </source>
</evidence>
<dbReference type="Gene3D" id="1.20.1610.10">
    <property type="entry name" value="alpha-1,2-mannosidases domains"/>
    <property type="match status" value="1"/>
</dbReference>
<dbReference type="InterPro" id="IPR050883">
    <property type="entry name" value="PNGase"/>
</dbReference>
<evidence type="ECO:0000313" key="7">
    <source>
        <dbReference type="EMBL" id="MBA6152217.1"/>
    </source>
</evidence>
<dbReference type="InterPro" id="IPR008979">
    <property type="entry name" value="Galactose-bd-like_sf"/>
</dbReference>
<feature type="domain" description="Glycosyl hydrolase family 92" evidence="5">
    <location>
        <begin position="261"/>
        <end position="718"/>
    </location>
</feature>
<dbReference type="GO" id="GO:0005829">
    <property type="term" value="C:cytosol"/>
    <property type="evidence" value="ECO:0007669"/>
    <property type="project" value="TreeGrafter"/>
</dbReference>
<dbReference type="NCBIfam" id="TIGR01180">
    <property type="entry name" value="aman2_put"/>
    <property type="match status" value="1"/>
</dbReference>
<dbReference type="InterPro" id="IPR012939">
    <property type="entry name" value="Glyco_hydro_92"/>
</dbReference>
<organism evidence="7 8">
    <name type="scientific">Gelidibacter maritimus</name>
    <dbReference type="NCBI Taxonomy" id="2761487"/>
    <lineage>
        <taxon>Bacteria</taxon>
        <taxon>Pseudomonadati</taxon>
        <taxon>Bacteroidota</taxon>
        <taxon>Flavobacteriia</taxon>
        <taxon>Flavobacteriales</taxon>
        <taxon>Flavobacteriaceae</taxon>
        <taxon>Gelidibacter</taxon>
    </lineage>
</organism>
<comment type="cofactor">
    <cofactor evidence="1">
        <name>Ca(2+)</name>
        <dbReference type="ChEBI" id="CHEBI:29108"/>
    </cofactor>
</comment>
<dbReference type="Proteomes" id="UP000541857">
    <property type="component" value="Unassembled WGS sequence"/>
</dbReference>
<dbReference type="InterPro" id="IPR000421">
    <property type="entry name" value="FA58C"/>
</dbReference>
<dbReference type="EMBL" id="JACGLT010000003">
    <property type="protein sequence ID" value="MBA6152217.1"/>
    <property type="molecule type" value="Genomic_DNA"/>
</dbReference>
<dbReference type="Gene3D" id="2.70.98.10">
    <property type="match status" value="1"/>
</dbReference>
<proteinExistence type="predicted"/>
<dbReference type="SUPFAM" id="SSF48208">
    <property type="entry name" value="Six-hairpin glycosidases"/>
    <property type="match status" value="1"/>
</dbReference>
<dbReference type="Pfam" id="PF17678">
    <property type="entry name" value="Glyco_hydro_92N"/>
    <property type="match status" value="1"/>
</dbReference>
<feature type="domain" description="Glycosyl hydrolase family 92 N-terminal" evidence="6">
    <location>
        <begin position="35"/>
        <end position="255"/>
    </location>
</feature>
<dbReference type="Gene3D" id="2.60.120.260">
    <property type="entry name" value="Galactose-binding domain-like"/>
    <property type="match status" value="1"/>
</dbReference>
<dbReference type="RefSeq" id="WP_182203761.1">
    <property type="nucleotide sequence ID" value="NZ_JACGLT010000003.1"/>
</dbReference>
<dbReference type="Pfam" id="PF07971">
    <property type="entry name" value="Glyco_hydro_92"/>
    <property type="match status" value="1"/>
</dbReference>
<protein>
    <submittedName>
        <fullName evidence="7">Glycoside hydrolase family 92 protein</fullName>
    </submittedName>
</protein>
<dbReference type="GO" id="GO:0000224">
    <property type="term" value="F:peptide-N4-(N-acetyl-beta-glucosaminyl)asparagine amidase activity"/>
    <property type="evidence" value="ECO:0007669"/>
    <property type="project" value="TreeGrafter"/>
</dbReference>
<keyword evidence="7" id="KW-0378">Hydrolase</keyword>
<keyword evidence="8" id="KW-1185">Reference proteome</keyword>
<comment type="subunit">
    <text evidence="2">Monomer.</text>
</comment>
<dbReference type="GO" id="GO:0005975">
    <property type="term" value="P:carbohydrate metabolic process"/>
    <property type="evidence" value="ECO:0007669"/>
    <property type="project" value="InterPro"/>
</dbReference>
<dbReference type="AlphaFoldDB" id="A0A7W2R2W9"/>
<dbReference type="GO" id="GO:0030246">
    <property type="term" value="F:carbohydrate binding"/>
    <property type="evidence" value="ECO:0007669"/>
    <property type="project" value="InterPro"/>
</dbReference>
<reference evidence="7 8" key="1">
    <citation type="submission" date="2020-07" db="EMBL/GenBank/DDBJ databases">
        <title>Bacterium isolated from marine sediment.</title>
        <authorList>
            <person name="Shang D."/>
        </authorList>
    </citation>
    <scope>NUCLEOTIDE SEQUENCE [LARGE SCALE GENOMIC DNA]</scope>
    <source>
        <strain evidence="7 8">F6074</strain>
    </source>
</reference>
<evidence type="ECO:0000313" key="8">
    <source>
        <dbReference type="Proteomes" id="UP000541857"/>
    </source>
</evidence>
<dbReference type="FunFam" id="1.20.1050.60:FF:000001">
    <property type="entry name" value="Putative alpha-1,2-mannosidase"/>
    <property type="match status" value="1"/>
</dbReference>
<dbReference type="Gene3D" id="3.30.2080.10">
    <property type="entry name" value="GH92 mannosidase domain"/>
    <property type="match status" value="1"/>
</dbReference>
<dbReference type="InterPro" id="IPR041371">
    <property type="entry name" value="GH92_N"/>
</dbReference>
<gene>
    <name evidence="7" type="ORF">H3Z82_05700</name>
</gene>
<dbReference type="PROSITE" id="PS51257">
    <property type="entry name" value="PROKAR_LIPOPROTEIN"/>
    <property type="match status" value="1"/>
</dbReference>
<evidence type="ECO:0000256" key="1">
    <source>
        <dbReference type="ARBA" id="ARBA00001913"/>
    </source>
</evidence>
<dbReference type="GO" id="GO:0006516">
    <property type="term" value="P:glycoprotein catabolic process"/>
    <property type="evidence" value="ECO:0007669"/>
    <property type="project" value="TreeGrafter"/>
</dbReference>
<evidence type="ECO:0000259" key="6">
    <source>
        <dbReference type="Pfam" id="PF17678"/>
    </source>
</evidence>
<sequence length="990" mass="112412">MKSFFLAFMVLFLLTGCSERPKTTPAKKDKSLISLVNPFIGTGGHGHTYPGAAMPFGMMQLSPDTRLEGWDGASGYHYSDDYIYGFSHTHLSGTGVSDYCDILLMPTNEVVSNNGSDGKKGYRSKFSHDNEKAEPGYYQVHLADTDINVELTVSERSGVHKYQFPTAKNQIIVLDLEHRDQLLGSKIKQTSRTEITGYRHSKSWASNQKLFYYIKFSHPVSVDLIARKQQLTHKKAVFQFDNPKNEPVYVKIGISAVDEAGAKKNMETEIGDKTFDEVKENAQTVWENQLEKIIIETKNQDRKINFYTALYHTMIVPNLYQDVDGRYRGMDLKIHTTKDFDYYTVFSLWDTYRAAHPLYTLIERERTTDFINTLIAKYDEGGILPMWDLSANYTGTMIGYHAVPVIADAYLKGIRGFDADKAFKAMKHSANQNHRGLETYKAFGFIPVEEEGESVSKTLEYAYDDWTIAKMAHALENVEDFEIFMKRAQNYKNVFDPETKFMRGRFKNTWFAPFDPYEVNFNYTEANAWQYSFSVPQDISGFIELLGGKEVLEAQLDSLFNAKTSTSGRDMVDITGLIGQYAHGNEPSHHIAYLYNFVNKPYKTQEKVHQILTELYKNQPDGIAGNEDCGQMSAWYVFSSMGFYPVTPGSNQYIIGTPLFEKATINLENGKNFTIKAFDLSDDNKYIDHVRLNGRKLHQSYIASEDILSGGTLEFYMTDSPSDWGSDDDDVPTTSIDYFKIVPAPFIAKGDIAFKGETEVVLENAQKETDIFYTLNDSIYIKYEAPFIISETSTLNVYSEKDDERSATITTDFYKIDPNRTIVLKTNYAKQYSAGGTNALIDGLKGSKDFRGGAWQGYEGEDVIAIVDLSEIQTIQSVAVNFLQDQRSFIFYPTEVLCYVSADNQNFQLISKQSINAINRSDEVKVKTMTFDVHDKNAKYVKVVAKKLSRLPKWHAGYKTKGKSWIFVDEIEIQSSAGNLEKTVANNKET</sequence>
<accession>A0A7W2R2W9</accession>